<feature type="domain" description="CheW-like" evidence="11">
    <location>
        <begin position="529"/>
        <end position="665"/>
    </location>
</feature>
<dbReference type="SMART" id="SM00073">
    <property type="entry name" value="HPT"/>
    <property type="match status" value="1"/>
</dbReference>
<evidence type="ECO:0000256" key="8">
    <source>
        <dbReference type="SAM" id="MobiDB-lite"/>
    </source>
</evidence>
<dbReference type="InterPro" id="IPR004105">
    <property type="entry name" value="CheA-like_dim"/>
</dbReference>
<dbReference type="CDD" id="cd00088">
    <property type="entry name" value="HPT"/>
    <property type="match status" value="1"/>
</dbReference>
<comment type="catalytic activity">
    <reaction evidence="1">
        <text>ATP + protein L-histidine = ADP + protein N-phospho-L-histidine.</text>
        <dbReference type="EC" id="2.7.13.3"/>
    </reaction>
</comment>
<name>A0A517ZAK1_9PLAN</name>
<keyword evidence="14" id="KW-1185">Reference proteome</keyword>
<keyword evidence="5" id="KW-0418">Kinase</keyword>
<dbReference type="Pfam" id="PF00072">
    <property type="entry name" value="Response_reg"/>
    <property type="match status" value="1"/>
</dbReference>
<evidence type="ECO:0000259" key="11">
    <source>
        <dbReference type="PROSITE" id="PS50851"/>
    </source>
</evidence>
<dbReference type="SUPFAM" id="SSF52172">
    <property type="entry name" value="CheY-like"/>
    <property type="match status" value="1"/>
</dbReference>
<dbReference type="PROSITE" id="PS50894">
    <property type="entry name" value="HPT"/>
    <property type="match status" value="1"/>
</dbReference>
<dbReference type="PRINTS" id="PR00344">
    <property type="entry name" value="BCTRLSENSOR"/>
</dbReference>
<dbReference type="InterPro" id="IPR001789">
    <property type="entry name" value="Sig_transdc_resp-reg_receiver"/>
</dbReference>
<evidence type="ECO:0000313" key="14">
    <source>
        <dbReference type="Proteomes" id="UP000320496"/>
    </source>
</evidence>
<evidence type="ECO:0000256" key="2">
    <source>
        <dbReference type="ARBA" id="ARBA00012438"/>
    </source>
</evidence>
<dbReference type="SUPFAM" id="SSF47226">
    <property type="entry name" value="Histidine-containing phosphotransfer domain, HPT domain"/>
    <property type="match status" value="1"/>
</dbReference>
<dbReference type="EMBL" id="CP036275">
    <property type="protein sequence ID" value="QDU39524.1"/>
    <property type="molecule type" value="Genomic_DNA"/>
</dbReference>
<dbReference type="PANTHER" id="PTHR43395:SF1">
    <property type="entry name" value="CHEMOTAXIS PROTEIN CHEA"/>
    <property type="match status" value="1"/>
</dbReference>
<dbReference type="Pfam" id="PF01627">
    <property type="entry name" value="Hpt"/>
    <property type="match status" value="1"/>
</dbReference>
<feature type="region of interest" description="Disordered" evidence="8">
    <location>
        <begin position="131"/>
        <end position="218"/>
    </location>
</feature>
<dbReference type="Gene3D" id="2.30.30.40">
    <property type="entry name" value="SH3 Domains"/>
    <property type="match status" value="1"/>
</dbReference>
<dbReference type="SMART" id="SM00387">
    <property type="entry name" value="HATPase_c"/>
    <property type="match status" value="1"/>
</dbReference>
<evidence type="ECO:0000259" key="10">
    <source>
        <dbReference type="PROSITE" id="PS50110"/>
    </source>
</evidence>
<dbReference type="InterPro" id="IPR051315">
    <property type="entry name" value="Bact_Chemotaxis_CheA"/>
</dbReference>
<evidence type="ECO:0000256" key="1">
    <source>
        <dbReference type="ARBA" id="ARBA00000085"/>
    </source>
</evidence>
<dbReference type="PROSITE" id="PS50851">
    <property type="entry name" value="CHEW"/>
    <property type="match status" value="1"/>
</dbReference>
<dbReference type="FunFam" id="3.30.565.10:FF:000016">
    <property type="entry name" value="Chemotaxis protein CheA, putative"/>
    <property type="match status" value="1"/>
</dbReference>
<dbReference type="InterPro" id="IPR036890">
    <property type="entry name" value="HATPase_C_sf"/>
</dbReference>
<dbReference type="InterPro" id="IPR036641">
    <property type="entry name" value="HPT_dom_sf"/>
</dbReference>
<accession>A0A517ZAK1</accession>
<sequence length="803" mass="87252">MDKAKLLERLMATFLDELDDHVRSINEDLLTLEKGPDEDERKEILARLFRAAHSLKGAARAVDQQPIERVCHRLEEVFTGLRERSIEVSPQLCSLMLSAVDAIEAAGVQLREGAPLETDSLAGLEDPLEKAARGEPWQGDASPFEEPAEKERAVEATPADADTRQAEATAAGDANQDTPNSAPVSSASSESVVSDDSRPVAPAAGQEVAPKRRREPAASLATVRVAEEKLDSLLAQAGELLVARHRVEGRTTEAETLLDFVTAWKAEWLAVERTLGSLVRNDGADPLLRRSPRMAARIEHVVVQNGEFLRRLERMLDDFKQDLVADARTLKHASTAVQDDVHRLRMLPFSEACAGLERAVRDLSNTTGKQVRLQLEGGDIQVDRAVLEQISAPLMHLVRNAVDHGIESSEDRRAAGKPLPAQVTVTASLRGGQVEVVVADDGQGLNLDRIRQKLRDRNLPEPRDEKQLVQCIFLPGFSTASIITDVSGRGVGMDVVRNQLEALRGTIDIETKPGEGTRFVLSVPLTLTTIAALFVEAGGRTYALPSSNVRELVRFDSAQIRTAHGRSVAILGGAPLPVASLARTLGAVESQQASPHTRLLGVIVTSGADETVFTLDDVVGEREVVIKNLGPRVRRVPLVSGATILRSGRIALLLNAPQLTRAASGGQFLSAMPSQEDDRPTSHRLLVVDDSMTTRALMKSILESAGYNVVGAVDGEEAWERLQNENDVSAVVTDVDMPRMDGFALTQAIRNSQQWKKLPVVLVTARDREEDRALGVRSGADAYLVKSTFDQNQVLETLEQLLG</sequence>
<dbReference type="InterPro" id="IPR008207">
    <property type="entry name" value="Sig_transdc_His_kin_Hpt_dom"/>
</dbReference>
<dbReference type="Pfam" id="PF02518">
    <property type="entry name" value="HATPase_c"/>
    <property type="match status" value="1"/>
</dbReference>
<feature type="modified residue" description="4-aspartylphosphate" evidence="7">
    <location>
        <position position="734"/>
    </location>
</feature>
<evidence type="ECO:0000256" key="5">
    <source>
        <dbReference type="ARBA" id="ARBA00022777"/>
    </source>
</evidence>
<protein>
    <recommendedName>
        <fullName evidence="2">histidine kinase</fullName>
        <ecNumber evidence="2">2.7.13.3</ecNumber>
    </recommendedName>
</protein>
<evidence type="ECO:0000259" key="12">
    <source>
        <dbReference type="PROSITE" id="PS50894"/>
    </source>
</evidence>
<evidence type="ECO:0000313" key="13">
    <source>
        <dbReference type="EMBL" id="QDU39524.1"/>
    </source>
</evidence>
<dbReference type="InterPro" id="IPR005467">
    <property type="entry name" value="His_kinase_dom"/>
</dbReference>
<dbReference type="Gene3D" id="3.30.565.10">
    <property type="entry name" value="Histidine kinase-like ATPase, C-terminal domain"/>
    <property type="match status" value="1"/>
</dbReference>
<evidence type="ECO:0000256" key="4">
    <source>
        <dbReference type="ARBA" id="ARBA00022679"/>
    </source>
</evidence>
<dbReference type="PANTHER" id="PTHR43395">
    <property type="entry name" value="SENSOR HISTIDINE KINASE CHEA"/>
    <property type="match status" value="1"/>
</dbReference>
<dbReference type="Gene3D" id="1.20.120.160">
    <property type="entry name" value="HPT domain"/>
    <property type="match status" value="1"/>
</dbReference>
<dbReference type="Pfam" id="PF01584">
    <property type="entry name" value="CheW"/>
    <property type="match status" value="1"/>
</dbReference>
<dbReference type="InterPro" id="IPR002545">
    <property type="entry name" value="CheW-lke_dom"/>
</dbReference>
<keyword evidence="4 13" id="KW-0808">Transferase</keyword>
<dbReference type="SUPFAM" id="SSF55874">
    <property type="entry name" value="ATPase domain of HSP90 chaperone/DNA topoisomerase II/histidine kinase"/>
    <property type="match status" value="1"/>
</dbReference>
<dbReference type="OrthoDB" id="9803176at2"/>
<dbReference type="SUPFAM" id="SSF50341">
    <property type="entry name" value="CheW-like"/>
    <property type="match status" value="1"/>
</dbReference>
<dbReference type="GO" id="GO:0005737">
    <property type="term" value="C:cytoplasm"/>
    <property type="evidence" value="ECO:0007669"/>
    <property type="project" value="InterPro"/>
</dbReference>
<evidence type="ECO:0000256" key="7">
    <source>
        <dbReference type="PROSITE-ProRule" id="PRU00169"/>
    </source>
</evidence>
<dbReference type="PROSITE" id="PS50110">
    <property type="entry name" value="RESPONSE_REGULATORY"/>
    <property type="match status" value="1"/>
</dbReference>
<dbReference type="Proteomes" id="UP000320496">
    <property type="component" value="Chromosome"/>
</dbReference>
<feature type="compositionally biased region" description="Low complexity" evidence="8">
    <location>
        <begin position="181"/>
        <end position="194"/>
    </location>
</feature>
<evidence type="ECO:0000259" key="9">
    <source>
        <dbReference type="PROSITE" id="PS50109"/>
    </source>
</evidence>
<evidence type="ECO:0000256" key="3">
    <source>
        <dbReference type="ARBA" id="ARBA00022553"/>
    </source>
</evidence>
<keyword evidence="3 7" id="KW-0597">Phosphoprotein</keyword>
<evidence type="ECO:0000256" key="6">
    <source>
        <dbReference type="PROSITE-ProRule" id="PRU00110"/>
    </source>
</evidence>
<feature type="domain" description="Histidine kinase" evidence="9">
    <location>
        <begin position="297"/>
        <end position="527"/>
    </location>
</feature>
<dbReference type="RefSeq" id="WP_145370701.1">
    <property type="nucleotide sequence ID" value="NZ_CP036275.1"/>
</dbReference>
<dbReference type="GO" id="GO:0000155">
    <property type="term" value="F:phosphorelay sensor kinase activity"/>
    <property type="evidence" value="ECO:0007669"/>
    <property type="project" value="InterPro"/>
</dbReference>
<organism evidence="13 14">
    <name type="scientific">Maioricimonas rarisocia</name>
    <dbReference type="NCBI Taxonomy" id="2528026"/>
    <lineage>
        <taxon>Bacteria</taxon>
        <taxon>Pseudomonadati</taxon>
        <taxon>Planctomycetota</taxon>
        <taxon>Planctomycetia</taxon>
        <taxon>Planctomycetales</taxon>
        <taxon>Planctomycetaceae</taxon>
        <taxon>Maioricimonas</taxon>
    </lineage>
</organism>
<dbReference type="InterPro" id="IPR036061">
    <property type="entry name" value="CheW-like_dom_sf"/>
</dbReference>
<dbReference type="Gene3D" id="3.40.50.2300">
    <property type="match status" value="1"/>
</dbReference>
<dbReference type="PROSITE" id="PS50109">
    <property type="entry name" value="HIS_KIN"/>
    <property type="match status" value="1"/>
</dbReference>
<dbReference type="GO" id="GO:0006935">
    <property type="term" value="P:chemotaxis"/>
    <property type="evidence" value="ECO:0007669"/>
    <property type="project" value="InterPro"/>
</dbReference>
<dbReference type="InterPro" id="IPR003594">
    <property type="entry name" value="HATPase_dom"/>
</dbReference>
<dbReference type="AlphaFoldDB" id="A0A517ZAK1"/>
<proteinExistence type="predicted"/>
<dbReference type="SMART" id="SM01231">
    <property type="entry name" value="H-kinase_dim"/>
    <property type="match status" value="1"/>
</dbReference>
<dbReference type="SMART" id="SM00448">
    <property type="entry name" value="REC"/>
    <property type="match status" value="1"/>
</dbReference>
<feature type="domain" description="Response regulatory" evidence="10">
    <location>
        <begin position="684"/>
        <end position="801"/>
    </location>
</feature>
<dbReference type="InterPro" id="IPR004358">
    <property type="entry name" value="Sig_transdc_His_kin-like_C"/>
</dbReference>
<gene>
    <name evidence="13" type="primary">frzE</name>
    <name evidence="13" type="ORF">Mal4_38690</name>
</gene>
<feature type="domain" description="HPt" evidence="12">
    <location>
        <begin position="3"/>
        <end position="110"/>
    </location>
</feature>
<dbReference type="KEGG" id="mri:Mal4_38690"/>
<dbReference type="InterPro" id="IPR011006">
    <property type="entry name" value="CheY-like_superfamily"/>
</dbReference>
<dbReference type="SMART" id="SM00260">
    <property type="entry name" value="CheW"/>
    <property type="match status" value="1"/>
</dbReference>
<dbReference type="EC" id="2.7.13.3" evidence="2"/>
<reference evidence="13 14" key="1">
    <citation type="submission" date="2019-02" db="EMBL/GenBank/DDBJ databases">
        <title>Deep-cultivation of Planctomycetes and their phenomic and genomic characterization uncovers novel biology.</title>
        <authorList>
            <person name="Wiegand S."/>
            <person name="Jogler M."/>
            <person name="Boedeker C."/>
            <person name="Pinto D."/>
            <person name="Vollmers J."/>
            <person name="Rivas-Marin E."/>
            <person name="Kohn T."/>
            <person name="Peeters S.H."/>
            <person name="Heuer A."/>
            <person name="Rast P."/>
            <person name="Oberbeckmann S."/>
            <person name="Bunk B."/>
            <person name="Jeske O."/>
            <person name="Meyerdierks A."/>
            <person name="Storesund J.E."/>
            <person name="Kallscheuer N."/>
            <person name="Luecker S."/>
            <person name="Lage O.M."/>
            <person name="Pohl T."/>
            <person name="Merkel B.J."/>
            <person name="Hornburger P."/>
            <person name="Mueller R.-W."/>
            <person name="Bruemmer F."/>
            <person name="Labrenz M."/>
            <person name="Spormann A.M."/>
            <person name="Op den Camp H."/>
            <person name="Overmann J."/>
            <person name="Amann R."/>
            <person name="Jetten M.S.M."/>
            <person name="Mascher T."/>
            <person name="Medema M.H."/>
            <person name="Devos D.P."/>
            <person name="Kaster A.-K."/>
            <person name="Ovreas L."/>
            <person name="Rohde M."/>
            <person name="Galperin M.Y."/>
            <person name="Jogler C."/>
        </authorList>
    </citation>
    <scope>NUCLEOTIDE SEQUENCE [LARGE SCALE GENOMIC DNA]</scope>
    <source>
        <strain evidence="13 14">Mal4</strain>
    </source>
</reference>
<feature type="modified residue" description="Phosphohistidine" evidence="6">
    <location>
        <position position="53"/>
    </location>
</feature>